<name>A0ABR8MV62_9BACL</name>
<proteinExistence type="predicted"/>
<dbReference type="InterPro" id="IPR036397">
    <property type="entry name" value="RNaseH_sf"/>
</dbReference>
<dbReference type="InterPro" id="IPR013520">
    <property type="entry name" value="Ribonucl_H"/>
</dbReference>
<keyword evidence="1 3" id="KW-0269">Exonuclease</keyword>
<evidence type="ECO:0000313" key="4">
    <source>
        <dbReference type="Proteomes" id="UP000609346"/>
    </source>
</evidence>
<evidence type="ECO:0000313" key="3">
    <source>
        <dbReference type="EMBL" id="MBD3919856.1"/>
    </source>
</evidence>
<keyword evidence="1 3" id="KW-0378">Hydrolase</keyword>
<dbReference type="PANTHER" id="PTHR30231:SF41">
    <property type="entry name" value="DNA POLYMERASE III SUBUNIT EPSILON"/>
    <property type="match status" value="1"/>
</dbReference>
<dbReference type="InterPro" id="IPR012337">
    <property type="entry name" value="RNaseH-like_sf"/>
</dbReference>
<comment type="caution">
    <text evidence="3">The sequence shown here is derived from an EMBL/GenBank/DDBJ whole genome shotgun (WGS) entry which is preliminary data.</text>
</comment>
<feature type="domain" description="Exonuclease" evidence="2">
    <location>
        <begin position="25"/>
        <end position="197"/>
    </location>
</feature>
<dbReference type="InterPro" id="IPR006054">
    <property type="entry name" value="DnaQ"/>
</dbReference>
<dbReference type="SUPFAM" id="SSF53098">
    <property type="entry name" value="Ribonuclease H-like"/>
    <property type="match status" value="1"/>
</dbReference>
<dbReference type="GO" id="GO:0004527">
    <property type="term" value="F:exonuclease activity"/>
    <property type="evidence" value="ECO:0007669"/>
    <property type="project" value="UniProtKB-KW"/>
</dbReference>
<dbReference type="Gene3D" id="3.30.420.10">
    <property type="entry name" value="Ribonuclease H-like superfamily/Ribonuclease H"/>
    <property type="match status" value="1"/>
</dbReference>
<dbReference type="RefSeq" id="WP_191204134.1">
    <property type="nucleotide sequence ID" value="NZ_JACXZA010000003.1"/>
</dbReference>
<dbReference type="Proteomes" id="UP000609346">
    <property type="component" value="Unassembled WGS sequence"/>
</dbReference>
<dbReference type="Pfam" id="PF00929">
    <property type="entry name" value="RNase_T"/>
    <property type="match status" value="1"/>
</dbReference>
<sequence>MKIDMVSETEYIISEFMLENIRAQTYCVFDLEATGPNEEEDDVIQIGAVLLNGRSGEIEKTYETLVKPSKLIPKAIEGLTGISNEDVNEAPEFTEAFTEFSNFSEGAVLVTQAGYEFDWPLLMNECSRNHLRIISNKIMDTKVLFAYLFPEISEIISTNFLIKTLNIDDYDIKRHHALGDSVLIARIFMELMRVMSNREIDEITIQHPITIKRVQLQKLL</sequence>
<gene>
    <name evidence="3" type="ORF">H8B09_13925</name>
</gene>
<accession>A0ABR8MV62</accession>
<dbReference type="CDD" id="cd06127">
    <property type="entry name" value="DEDDh"/>
    <property type="match status" value="1"/>
</dbReference>
<protein>
    <submittedName>
        <fullName evidence="3">3'-5' exonuclease</fullName>
    </submittedName>
</protein>
<dbReference type="NCBIfam" id="TIGR00573">
    <property type="entry name" value="dnaq"/>
    <property type="match status" value="1"/>
</dbReference>
<keyword evidence="1 3" id="KW-0540">Nuclease</keyword>
<keyword evidence="4" id="KW-1185">Reference proteome</keyword>
<reference evidence="3 4" key="1">
    <citation type="submission" date="2020-09" db="EMBL/GenBank/DDBJ databases">
        <title>Paenibacillus sp. strain PR3 16S rRNA gene Genome sequencing and assembly.</title>
        <authorList>
            <person name="Kim J."/>
        </authorList>
    </citation>
    <scope>NUCLEOTIDE SEQUENCE [LARGE SCALE GENOMIC DNA]</scope>
    <source>
        <strain evidence="3 4">PR3</strain>
    </source>
</reference>
<dbReference type="PANTHER" id="PTHR30231">
    <property type="entry name" value="DNA POLYMERASE III SUBUNIT EPSILON"/>
    <property type="match status" value="1"/>
</dbReference>
<dbReference type="SMART" id="SM00479">
    <property type="entry name" value="EXOIII"/>
    <property type="match status" value="1"/>
</dbReference>
<evidence type="ECO:0000259" key="2">
    <source>
        <dbReference type="SMART" id="SM00479"/>
    </source>
</evidence>
<evidence type="ECO:0000256" key="1">
    <source>
        <dbReference type="ARBA" id="ARBA00022839"/>
    </source>
</evidence>
<dbReference type="EMBL" id="JACXZA010000003">
    <property type="protein sequence ID" value="MBD3919856.1"/>
    <property type="molecule type" value="Genomic_DNA"/>
</dbReference>
<organism evidence="3 4">
    <name type="scientific">Paenibacillus terricola</name>
    <dbReference type="NCBI Taxonomy" id="2763503"/>
    <lineage>
        <taxon>Bacteria</taxon>
        <taxon>Bacillati</taxon>
        <taxon>Bacillota</taxon>
        <taxon>Bacilli</taxon>
        <taxon>Bacillales</taxon>
        <taxon>Paenibacillaceae</taxon>
        <taxon>Paenibacillus</taxon>
    </lineage>
</organism>